<evidence type="ECO:0000313" key="2">
    <source>
        <dbReference type="EMBL" id="CAJ0572764.1"/>
    </source>
</evidence>
<dbReference type="AlphaFoldDB" id="A0AA36CQR4"/>
<comment type="caution">
    <text evidence="2">The sequence shown here is derived from an EMBL/GenBank/DDBJ whole genome shotgun (WGS) entry which is preliminary data.</text>
</comment>
<dbReference type="Proteomes" id="UP001177023">
    <property type="component" value="Unassembled WGS sequence"/>
</dbReference>
<dbReference type="SUPFAM" id="SSF53067">
    <property type="entry name" value="Actin-like ATPase domain"/>
    <property type="match status" value="1"/>
</dbReference>
<accession>A0AA36CQR4</accession>
<keyword evidence="3" id="KW-1185">Reference proteome</keyword>
<feature type="non-terminal residue" evidence="2">
    <location>
        <position position="553"/>
    </location>
</feature>
<proteinExistence type="predicted"/>
<evidence type="ECO:0000313" key="3">
    <source>
        <dbReference type="Proteomes" id="UP001177023"/>
    </source>
</evidence>
<sequence>MSDEDFKWSHDEARTIGPALRDHSGVLTLELGNEITKINAWKLESMGLTRLGQELYIPTYLSFDKEKGILFGTDAKAAQTQNPDHTVHGFINLIGLERTDVQAIVTMQNSVDDEDVTKRQPGKKELRHFCSLVPLEASLAGTTKQKMERRTKGDTAGVAAGKPTPEAENQDPGFPVRIGKYDGEIEGTAANLGQERGRLVHQIADLERHGAKIFDQDRELDQHARIASMRAFDPLLIDCGPGGDDMEAKTLVKIFVEEIVNSLLDSFEDAGSITSDFLGPPAMKAIVISPAHFTDYQKELLQEAVYEGGLAIYPMSRKPLLCEPELRGLIGSFADRPTAETLLIDVGMQNFQLSHLDEMGYYKARCGQAGLGVERMLIALENAMLVAEWPRIQGHAQRSSKDRMADRTEAARVFKALTVPPLARKDGKANFNIKWESCTKQCPVTLDVLKDACEMVLMMMKDFIHKFLRDNGIDPAKKPFNIELIGGYSDSTILHDMCPNADWIRSRCEIRDESFANDHMIFHPALTPDALDSRDHSVATYAFRPCFYASATH</sequence>
<organism evidence="2 3">
    <name type="scientific">Mesorhabditis spiculigera</name>
    <dbReference type="NCBI Taxonomy" id="96644"/>
    <lineage>
        <taxon>Eukaryota</taxon>
        <taxon>Metazoa</taxon>
        <taxon>Ecdysozoa</taxon>
        <taxon>Nematoda</taxon>
        <taxon>Chromadorea</taxon>
        <taxon>Rhabditida</taxon>
        <taxon>Rhabditina</taxon>
        <taxon>Rhabditomorpha</taxon>
        <taxon>Rhabditoidea</taxon>
        <taxon>Rhabditidae</taxon>
        <taxon>Mesorhabditinae</taxon>
        <taxon>Mesorhabditis</taxon>
    </lineage>
</organism>
<gene>
    <name evidence="2" type="ORF">MSPICULIGERA_LOCUS11144</name>
</gene>
<protein>
    <submittedName>
        <fullName evidence="2">Uncharacterized protein</fullName>
    </submittedName>
</protein>
<dbReference type="InterPro" id="IPR043129">
    <property type="entry name" value="ATPase_NBD"/>
</dbReference>
<evidence type="ECO:0000256" key="1">
    <source>
        <dbReference type="SAM" id="MobiDB-lite"/>
    </source>
</evidence>
<dbReference type="Gene3D" id="3.30.420.40">
    <property type="match status" value="3"/>
</dbReference>
<name>A0AA36CQR4_9BILA</name>
<dbReference type="EMBL" id="CATQJA010002606">
    <property type="protein sequence ID" value="CAJ0572764.1"/>
    <property type="molecule type" value="Genomic_DNA"/>
</dbReference>
<feature type="region of interest" description="Disordered" evidence="1">
    <location>
        <begin position="142"/>
        <end position="174"/>
    </location>
</feature>
<reference evidence="2" key="1">
    <citation type="submission" date="2023-06" db="EMBL/GenBank/DDBJ databases">
        <authorList>
            <person name="Delattre M."/>
        </authorList>
    </citation>
    <scope>NUCLEOTIDE SEQUENCE</scope>
    <source>
        <strain evidence="2">AF72</strain>
    </source>
</reference>
<dbReference type="Gene3D" id="3.90.640.10">
    <property type="entry name" value="Actin, Chain A, domain 4"/>
    <property type="match status" value="1"/>
</dbReference>